<dbReference type="SUPFAM" id="SSF48576">
    <property type="entry name" value="Terpenoid synthases"/>
    <property type="match status" value="1"/>
</dbReference>
<keyword evidence="5" id="KW-0479">Metal-binding</keyword>
<dbReference type="EMBL" id="JAYKYQ010000010">
    <property type="protein sequence ID" value="MEB3512935.1"/>
    <property type="molecule type" value="Genomic_DNA"/>
</dbReference>
<organism evidence="8 9">
    <name type="scientific">Nocardia implantans</name>
    <dbReference type="NCBI Taxonomy" id="3108168"/>
    <lineage>
        <taxon>Bacteria</taxon>
        <taxon>Bacillati</taxon>
        <taxon>Actinomycetota</taxon>
        <taxon>Actinomycetes</taxon>
        <taxon>Mycobacteriales</taxon>
        <taxon>Nocardiaceae</taxon>
        <taxon>Nocardia</taxon>
    </lineage>
</organism>
<dbReference type="PANTHER" id="PTHR12001">
    <property type="entry name" value="GERANYLGERANYL PYROPHOSPHATE SYNTHASE"/>
    <property type="match status" value="1"/>
</dbReference>
<evidence type="ECO:0000256" key="3">
    <source>
        <dbReference type="ARBA" id="ARBA00006706"/>
    </source>
</evidence>
<dbReference type="PANTHER" id="PTHR12001:SF69">
    <property type="entry name" value="ALL TRANS-POLYPRENYL-DIPHOSPHATE SYNTHASE PDSS1"/>
    <property type="match status" value="1"/>
</dbReference>
<accession>A0ABU6AZS7</accession>
<comment type="similarity">
    <text evidence="3 7">Belongs to the FPP/GGPP synthase family.</text>
</comment>
<evidence type="ECO:0000256" key="4">
    <source>
        <dbReference type="ARBA" id="ARBA00022679"/>
    </source>
</evidence>
<gene>
    <name evidence="8" type="ORF">U3653_23135</name>
</gene>
<comment type="cofactor">
    <cofactor evidence="1">
        <name>Mg(2+)</name>
        <dbReference type="ChEBI" id="CHEBI:18420"/>
    </cofactor>
</comment>
<keyword evidence="4 7" id="KW-0808">Transferase</keyword>
<evidence type="ECO:0000313" key="9">
    <source>
        <dbReference type="Proteomes" id="UP001348098"/>
    </source>
</evidence>
<evidence type="ECO:0000313" key="8">
    <source>
        <dbReference type="EMBL" id="MEB3512935.1"/>
    </source>
</evidence>
<comment type="caution">
    <text evidence="8">The sequence shown here is derived from an EMBL/GenBank/DDBJ whole genome shotgun (WGS) entry which is preliminary data.</text>
</comment>
<keyword evidence="9" id="KW-1185">Reference proteome</keyword>
<dbReference type="InterPro" id="IPR008949">
    <property type="entry name" value="Isoprenoid_synthase_dom_sf"/>
</dbReference>
<keyword evidence="6" id="KW-0460">Magnesium</keyword>
<evidence type="ECO:0000256" key="5">
    <source>
        <dbReference type="ARBA" id="ARBA00022723"/>
    </source>
</evidence>
<name>A0ABU6AZS7_9NOCA</name>
<evidence type="ECO:0000256" key="2">
    <source>
        <dbReference type="ARBA" id="ARBA00005128"/>
    </source>
</evidence>
<dbReference type="Pfam" id="PF00348">
    <property type="entry name" value="polyprenyl_synt"/>
    <property type="match status" value="1"/>
</dbReference>
<proteinExistence type="inferred from homology"/>
<sequence>MTEVEKTLAGKFAGLDDTLRRPAPVPVAADRVRLRPLFTVLAGQVGPRPDDPALVTAATVVELIHLATLCHGRIRDEGPVSRPSPGMSVRRGHDIDILTGDYLSAHASVLVSTLGPDAARIVAETFATVVTGQMRAKFVTQQVDSVANYLHVAREKTATLISACCRFGGMFSGASGDYVEQLARFGAVVGTVVHISDDLAGAVPAFAGPAGIEESVRQQLHQHADLADTELSALPDGAGVEGLRRLVRHLVERAV</sequence>
<dbReference type="Gene3D" id="1.10.600.10">
    <property type="entry name" value="Farnesyl Diphosphate Synthase"/>
    <property type="match status" value="1"/>
</dbReference>
<evidence type="ECO:0000256" key="1">
    <source>
        <dbReference type="ARBA" id="ARBA00001946"/>
    </source>
</evidence>
<evidence type="ECO:0000256" key="7">
    <source>
        <dbReference type="RuleBase" id="RU004466"/>
    </source>
</evidence>
<protein>
    <submittedName>
        <fullName evidence="8">Polyprenyl synthetase family protein</fullName>
    </submittedName>
</protein>
<reference evidence="8 9" key="1">
    <citation type="submission" date="2023-12" db="EMBL/GenBank/DDBJ databases">
        <title>novel species in genus Nocarida.</title>
        <authorList>
            <person name="Li Z."/>
        </authorList>
    </citation>
    <scope>NUCLEOTIDE SEQUENCE [LARGE SCALE GENOMIC DNA]</scope>
    <source>
        <strain evidence="8 9">CDC186</strain>
    </source>
</reference>
<dbReference type="Proteomes" id="UP001348098">
    <property type="component" value="Unassembled WGS sequence"/>
</dbReference>
<comment type="pathway">
    <text evidence="2">Isoprenoid biosynthesis.</text>
</comment>
<dbReference type="InterPro" id="IPR000092">
    <property type="entry name" value="Polyprenyl_synt"/>
</dbReference>
<dbReference type="RefSeq" id="WP_195078890.1">
    <property type="nucleotide sequence ID" value="NZ_JAYESH010000026.1"/>
</dbReference>
<evidence type="ECO:0000256" key="6">
    <source>
        <dbReference type="ARBA" id="ARBA00022842"/>
    </source>
</evidence>